<dbReference type="EC" id="3.5.1.98" evidence="3"/>
<evidence type="ECO:0000256" key="1">
    <source>
        <dbReference type="ARBA" id="ARBA00004123"/>
    </source>
</evidence>
<evidence type="ECO:0000256" key="8">
    <source>
        <dbReference type="ARBA" id="ARBA00023163"/>
    </source>
</evidence>
<name>A0A5A8DWH6_CAFRO</name>
<feature type="compositionally biased region" description="Polar residues" evidence="11">
    <location>
        <begin position="41"/>
        <end position="51"/>
    </location>
</feature>
<dbReference type="Proteomes" id="UP000322899">
    <property type="component" value="Unassembled WGS sequence"/>
</dbReference>
<feature type="region of interest" description="Disordered" evidence="11">
    <location>
        <begin position="41"/>
        <end position="64"/>
    </location>
</feature>
<evidence type="ECO:0000256" key="11">
    <source>
        <dbReference type="SAM" id="MobiDB-lite"/>
    </source>
</evidence>
<dbReference type="Proteomes" id="UP000324907">
    <property type="component" value="Unassembled WGS sequence"/>
</dbReference>
<keyword evidence="6" id="KW-0156">Chromatin regulator</keyword>
<dbReference type="GO" id="GO:0040029">
    <property type="term" value="P:epigenetic regulation of gene expression"/>
    <property type="evidence" value="ECO:0007669"/>
    <property type="project" value="TreeGrafter"/>
</dbReference>
<evidence type="ECO:0000256" key="2">
    <source>
        <dbReference type="ARBA" id="ARBA00007738"/>
    </source>
</evidence>
<evidence type="ECO:0000256" key="4">
    <source>
        <dbReference type="ARBA" id="ARBA00022491"/>
    </source>
</evidence>
<evidence type="ECO:0000313" key="17">
    <source>
        <dbReference type="Proteomes" id="UP000322899"/>
    </source>
</evidence>
<dbReference type="SUPFAM" id="SSF52768">
    <property type="entry name" value="Arginase/deacetylase"/>
    <property type="match status" value="1"/>
</dbReference>
<dbReference type="EMBL" id="VLTN01000040">
    <property type="protein sequence ID" value="KAA0149770.1"/>
    <property type="molecule type" value="Genomic_DNA"/>
</dbReference>
<dbReference type="Proteomes" id="UP000325113">
    <property type="component" value="Unassembled WGS sequence"/>
</dbReference>
<dbReference type="GO" id="GO:0141221">
    <property type="term" value="F:histone deacetylase activity, hydrolytic mechanism"/>
    <property type="evidence" value="ECO:0007669"/>
    <property type="project" value="UniProtKB-EC"/>
</dbReference>
<evidence type="ECO:0000256" key="6">
    <source>
        <dbReference type="ARBA" id="ARBA00022853"/>
    </source>
</evidence>
<evidence type="ECO:0000256" key="10">
    <source>
        <dbReference type="PROSITE-ProRule" id="PRU00023"/>
    </source>
</evidence>
<dbReference type="AlphaFoldDB" id="A0A5A8DWH6"/>
<keyword evidence="10" id="KW-0040">ANK repeat</keyword>
<dbReference type="Pfam" id="PF00850">
    <property type="entry name" value="Hist_deacetyl"/>
    <property type="match status" value="1"/>
</dbReference>
<evidence type="ECO:0000313" key="20">
    <source>
        <dbReference type="Proteomes" id="UP000325113"/>
    </source>
</evidence>
<evidence type="ECO:0000313" key="16">
    <source>
        <dbReference type="EMBL" id="KAA0169796.1"/>
    </source>
</evidence>
<keyword evidence="18" id="KW-1185">Reference proteome</keyword>
<dbReference type="SUPFAM" id="SSF48403">
    <property type="entry name" value="Ankyrin repeat"/>
    <property type="match status" value="1"/>
</dbReference>
<dbReference type="Gene3D" id="3.40.800.20">
    <property type="entry name" value="Histone deacetylase domain"/>
    <property type="match status" value="1"/>
</dbReference>
<gene>
    <name evidence="16" type="ORF">FNF27_06821</name>
    <name evidence="13" type="ORF">FNF28_07784</name>
    <name evidence="15" type="ORF">FNF29_05780</name>
    <name evidence="14" type="ORF">FNF31_07724</name>
</gene>
<comment type="subcellular location">
    <subcellularLocation>
        <location evidence="1">Nucleus</location>
    </subcellularLocation>
</comment>
<dbReference type="SMART" id="SM00248">
    <property type="entry name" value="ANK"/>
    <property type="match status" value="3"/>
</dbReference>
<dbReference type="PANTHER" id="PTHR10625:SF5">
    <property type="entry name" value="HISTONE DEACETYLASE"/>
    <property type="match status" value="1"/>
</dbReference>
<protein>
    <recommendedName>
        <fullName evidence="3">histone deacetylase</fullName>
        <ecNumber evidence="3">3.5.1.98</ecNumber>
    </recommendedName>
</protein>
<evidence type="ECO:0000313" key="13">
    <source>
        <dbReference type="EMBL" id="KAA0145859.1"/>
    </source>
</evidence>
<evidence type="ECO:0000256" key="9">
    <source>
        <dbReference type="ARBA" id="ARBA00023242"/>
    </source>
</evidence>
<evidence type="ECO:0000256" key="5">
    <source>
        <dbReference type="ARBA" id="ARBA00022801"/>
    </source>
</evidence>
<comment type="caution">
    <text evidence="16">The sequence shown here is derived from an EMBL/GenBank/DDBJ whole genome shotgun (WGS) entry which is preliminary data.</text>
</comment>
<sequence>MASPGLTIGIPEQLDGFLAFQSMRLRTPLLAARLHRRRGSSTLHEALSQSPPRDASSGAAGNGAGQPIHARLQAAWNSLCSDQGPAQAATCIDMHDENHFTPLMLACTLPEAPARLACARFLLAKHASVAAQDGHGFTALHWAAVCADAALVRLLVGEGRAPVDAESDAGETPLHRAARVGRLHTCKALLALGADPLHRNHAMETPFDVAGSLDGAVSDKAASLVRAALVGKCPRLRCRLFTHTDCLLHSTREGHQEAPQRITAILKRVREAGDVAPALLDIVDSGFPRASVHQLTRAHSLQYVELVQSLSAAVANAVAPIPFTPVLQRTVGGASATETKAGLSDTSFSPGTFMAASRAAGAAIRAVDAVVTGECRHALCVVRPPGHHAGINGLLEGAACSASCGFCVFNTAAVAALHALDTQFAELPS</sequence>
<feature type="repeat" description="ANK" evidence="10">
    <location>
        <begin position="169"/>
        <end position="201"/>
    </location>
</feature>
<keyword evidence="7" id="KW-0805">Transcription regulation</keyword>
<evidence type="ECO:0000313" key="19">
    <source>
        <dbReference type="Proteomes" id="UP000324907"/>
    </source>
</evidence>
<dbReference type="GO" id="GO:0000118">
    <property type="term" value="C:histone deacetylase complex"/>
    <property type="evidence" value="ECO:0007669"/>
    <property type="project" value="TreeGrafter"/>
</dbReference>
<dbReference type="Pfam" id="PF12796">
    <property type="entry name" value="Ank_2"/>
    <property type="match status" value="1"/>
</dbReference>
<proteinExistence type="inferred from homology"/>
<feature type="domain" description="Histone deacetylase" evidence="12">
    <location>
        <begin position="255"/>
        <end position="421"/>
    </location>
</feature>
<accession>A0A5A8DWH6</accession>
<evidence type="ECO:0000313" key="18">
    <source>
        <dbReference type="Proteomes" id="UP000323011"/>
    </source>
</evidence>
<keyword evidence="8" id="KW-0804">Transcription</keyword>
<keyword evidence="9" id="KW-0539">Nucleus</keyword>
<dbReference type="InterPro" id="IPR023696">
    <property type="entry name" value="Ureohydrolase_dom_sf"/>
</dbReference>
<dbReference type="OrthoDB" id="424012at2759"/>
<evidence type="ECO:0000256" key="3">
    <source>
        <dbReference type="ARBA" id="ARBA00012111"/>
    </source>
</evidence>
<dbReference type="InterPro" id="IPR023801">
    <property type="entry name" value="His_deacetylse_dom"/>
</dbReference>
<evidence type="ECO:0000313" key="15">
    <source>
        <dbReference type="EMBL" id="KAA0149770.1"/>
    </source>
</evidence>
<keyword evidence="4" id="KW-0678">Repressor</keyword>
<dbReference type="InterPro" id="IPR037138">
    <property type="entry name" value="His_deacetylse_dom_sf"/>
</dbReference>
<dbReference type="InterPro" id="IPR036770">
    <property type="entry name" value="Ankyrin_rpt-contain_sf"/>
</dbReference>
<dbReference type="GO" id="GO:0005737">
    <property type="term" value="C:cytoplasm"/>
    <property type="evidence" value="ECO:0007669"/>
    <property type="project" value="TreeGrafter"/>
</dbReference>
<dbReference type="InterPro" id="IPR002110">
    <property type="entry name" value="Ankyrin_rpt"/>
</dbReference>
<evidence type="ECO:0000256" key="7">
    <source>
        <dbReference type="ARBA" id="ARBA00023015"/>
    </source>
</evidence>
<dbReference type="PANTHER" id="PTHR10625">
    <property type="entry name" value="HISTONE DEACETYLASE HDAC1-RELATED"/>
    <property type="match status" value="1"/>
</dbReference>
<dbReference type="EMBL" id="VLTO01000066">
    <property type="protein sequence ID" value="KAA0169796.1"/>
    <property type="molecule type" value="Genomic_DNA"/>
</dbReference>
<dbReference type="PROSITE" id="PS50297">
    <property type="entry name" value="ANK_REP_REGION"/>
    <property type="match status" value="2"/>
</dbReference>
<comment type="similarity">
    <text evidence="2">Belongs to the histone deacetylase family. HD type 2 subfamily.</text>
</comment>
<keyword evidence="5" id="KW-0378">Hydrolase</keyword>
<reference evidence="17 18" key="1">
    <citation type="submission" date="2019-07" db="EMBL/GenBank/DDBJ databases">
        <title>Genomes of Cafeteria roenbergensis.</title>
        <authorList>
            <person name="Fischer M.G."/>
            <person name="Hackl T."/>
            <person name="Roman M."/>
        </authorList>
    </citation>
    <scope>NUCLEOTIDE SEQUENCE [LARGE SCALE GENOMIC DNA]</scope>
    <source>
        <strain evidence="15 18">BVI</strain>
        <strain evidence="14 20">Cflag</strain>
        <strain evidence="16 17">E4-10P</strain>
        <strain evidence="13 19">RCC970-E3</strain>
    </source>
</reference>
<dbReference type="EMBL" id="VLTM01000179">
    <property type="protein sequence ID" value="KAA0146721.1"/>
    <property type="molecule type" value="Genomic_DNA"/>
</dbReference>
<dbReference type="PROSITE" id="PS50088">
    <property type="entry name" value="ANK_REPEAT"/>
    <property type="match status" value="2"/>
</dbReference>
<evidence type="ECO:0000259" key="12">
    <source>
        <dbReference type="Pfam" id="PF00850"/>
    </source>
</evidence>
<feature type="repeat" description="ANK" evidence="10">
    <location>
        <begin position="135"/>
        <end position="159"/>
    </location>
</feature>
<dbReference type="Proteomes" id="UP000323011">
    <property type="component" value="Unassembled WGS sequence"/>
</dbReference>
<organism evidence="16 17">
    <name type="scientific">Cafeteria roenbergensis</name>
    <name type="common">Marine flagellate</name>
    <dbReference type="NCBI Taxonomy" id="33653"/>
    <lineage>
        <taxon>Eukaryota</taxon>
        <taxon>Sar</taxon>
        <taxon>Stramenopiles</taxon>
        <taxon>Bigyra</taxon>
        <taxon>Opalozoa</taxon>
        <taxon>Bicosoecida</taxon>
        <taxon>Cafeteriaceae</taxon>
        <taxon>Cafeteria</taxon>
    </lineage>
</organism>
<evidence type="ECO:0000313" key="14">
    <source>
        <dbReference type="EMBL" id="KAA0146721.1"/>
    </source>
</evidence>
<dbReference type="EMBL" id="VLTL01000344">
    <property type="protein sequence ID" value="KAA0145859.1"/>
    <property type="molecule type" value="Genomic_DNA"/>
</dbReference>
<dbReference type="Gene3D" id="1.25.40.20">
    <property type="entry name" value="Ankyrin repeat-containing domain"/>
    <property type="match status" value="2"/>
</dbReference>